<dbReference type="EMBL" id="UYYG01000033">
    <property type="protein sequence ID" value="VDN51837.1"/>
    <property type="molecule type" value="Genomic_DNA"/>
</dbReference>
<dbReference type="PANTHER" id="PTHR16290:SF0">
    <property type="entry name" value="DECAPPING PROTEIN 1, ISOFORM A"/>
    <property type="match status" value="1"/>
</dbReference>
<evidence type="ECO:0000313" key="10">
    <source>
        <dbReference type="WBParaSite" id="DME_0000754301-mRNA-1"/>
    </source>
</evidence>
<dbReference type="GO" id="GO:0006397">
    <property type="term" value="P:mRNA processing"/>
    <property type="evidence" value="ECO:0007669"/>
    <property type="project" value="UniProtKB-KW"/>
</dbReference>
<dbReference type="OrthoDB" id="440673at2759"/>
<protein>
    <submittedName>
        <fullName evidence="10">mRNA_decap_C domain-containing protein</fullName>
    </submittedName>
</protein>
<reference evidence="7 9" key="2">
    <citation type="submission" date="2018-11" db="EMBL/GenBank/DDBJ databases">
        <authorList>
            <consortium name="Pathogen Informatics"/>
        </authorList>
    </citation>
    <scope>NUCLEOTIDE SEQUENCE [LARGE SCALE GENOMIC DNA]</scope>
</reference>
<dbReference type="STRING" id="318479.A0A0N4UIU5"/>
<dbReference type="InterPro" id="IPR031953">
    <property type="entry name" value="mRNA_decap_C"/>
</dbReference>
<keyword evidence="5" id="KW-0866">Nonsense-mediated mRNA decay</keyword>
<dbReference type="InterPro" id="IPR011993">
    <property type="entry name" value="PH-like_dom_sf"/>
</dbReference>
<dbReference type="Gene3D" id="2.30.29.30">
    <property type="entry name" value="Pleckstrin-homology domain (PH domain)/Phosphotyrosine-binding domain (PTB)"/>
    <property type="match status" value="2"/>
</dbReference>
<dbReference type="Pfam" id="PF06058">
    <property type="entry name" value="DCP1"/>
    <property type="match status" value="2"/>
</dbReference>
<evidence type="ECO:0000313" key="9">
    <source>
        <dbReference type="Proteomes" id="UP000274756"/>
    </source>
</evidence>
<evidence type="ECO:0000256" key="2">
    <source>
        <dbReference type="ARBA" id="ARBA00008778"/>
    </source>
</evidence>
<dbReference type="GO" id="GO:0008047">
    <property type="term" value="F:enzyme activator activity"/>
    <property type="evidence" value="ECO:0007669"/>
    <property type="project" value="InterPro"/>
</dbReference>
<reference evidence="10" key="1">
    <citation type="submission" date="2017-02" db="UniProtKB">
        <authorList>
            <consortium name="WormBaseParasite"/>
        </authorList>
    </citation>
    <scope>IDENTIFICATION</scope>
</reference>
<evidence type="ECO:0000256" key="4">
    <source>
        <dbReference type="ARBA" id="ARBA00022664"/>
    </source>
</evidence>
<keyword evidence="9" id="KW-1185">Reference proteome</keyword>
<evidence type="ECO:0000256" key="5">
    <source>
        <dbReference type="ARBA" id="ARBA00023161"/>
    </source>
</evidence>
<dbReference type="Proteomes" id="UP000274756">
    <property type="component" value="Unassembled WGS sequence"/>
</dbReference>
<name>A0A0N4UIU5_DRAME</name>
<evidence type="ECO:0000259" key="6">
    <source>
        <dbReference type="Pfam" id="PF16741"/>
    </source>
</evidence>
<dbReference type="AlphaFoldDB" id="A0A0N4UIU5"/>
<comment type="subcellular location">
    <subcellularLocation>
        <location evidence="1">Cytoplasm</location>
    </subcellularLocation>
</comment>
<proteinExistence type="inferred from homology"/>
<keyword evidence="3" id="KW-0963">Cytoplasm</keyword>
<dbReference type="SUPFAM" id="SSF50729">
    <property type="entry name" value="PH domain-like"/>
    <property type="match status" value="2"/>
</dbReference>
<keyword evidence="4" id="KW-0507">mRNA processing</keyword>
<dbReference type="Pfam" id="PF16741">
    <property type="entry name" value="mRNA_decap_C"/>
    <property type="match status" value="1"/>
</dbReference>
<accession>A0A0N4UIU5</accession>
<sequence length="508" mass="58163">MANFSVDAVNLATVKSADPQVSSIINLANFAQLYHYNFIEEAWKREKFAGPIFLCKRSEEPKFCLIVKNQCSPNDYIEFIQPEMRVCHSSSSKYSCILAFWIYDERDRIKIYKQLLLIIQSCDLKNTKISYETNVLQDNDGNDKPSWMKQLFIISDKSTLVTDKLEKRLKNDLIENNKKASQNMELIKQSITYNSEESLNGIFNSNLNKFYCRSIFFRSVTPRSNAFNINHLMGPSCSKSTDFANLADTDLIERCDEKKRNAALNKEQFILALCHLIKNDDGFASRIYEEYIKISSEDSTTKETIRKTKYIGSPENINLTSLKQIDPDVKAIIDKAKMITGYKFDKATEKWKRMNLKGPLFLCERSCLPNYCFIVRNLESVSDLIQPVVPKLSLCLKSTGISIRRPVLNKLSSSSEIVKGFFNASELETLFLKNSDSENKKNENTIFERLKAVPISRHNAGDSKHFSESYVTKKISTLADAIFSNQLDPILKAVGSRKTVSRQYLCND</sequence>
<evidence type="ECO:0000256" key="1">
    <source>
        <dbReference type="ARBA" id="ARBA00004496"/>
    </source>
</evidence>
<evidence type="ECO:0000313" key="8">
    <source>
        <dbReference type="Proteomes" id="UP000038040"/>
    </source>
</evidence>
<organism evidence="8 10">
    <name type="scientific">Dracunculus medinensis</name>
    <name type="common">Guinea worm</name>
    <dbReference type="NCBI Taxonomy" id="318479"/>
    <lineage>
        <taxon>Eukaryota</taxon>
        <taxon>Metazoa</taxon>
        <taxon>Ecdysozoa</taxon>
        <taxon>Nematoda</taxon>
        <taxon>Chromadorea</taxon>
        <taxon>Rhabditida</taxon>
        <taxon>Spirurina</taxon>
        <taxon>Dracunculoidea</taxon>
        <taxon>Dracunculidae</taxon>
        <taxon>Dracunculus</taxon>
    </lineage>
</organism>
<dbReference type="Proteomes" id="UP000038040">
    <property type="component" value="Unplaced"/>
</dbReference>
<feature type="domain" description="mRNA-decapping enzyme C-terminal" evidence="6">
    <location>
        <begin position="262"/>
        <end position="302"/>
    </location>
</feature>
<evidence type="ECO:0000256" key="3">
    <source>
        <dbReference type="ARBA" id="ARBA00022490"/>
    </source>
</evidence>
<gene>
    <name evidence="7" type="ORF">DME_LOCUS1810</name>
</gene>
<comment type="similarity">
    <text evidence="2">Belongs to the DCP1 family.</text>
</comment>
<evidence type="ECO:0000313" key="7">
    <source>
        <dbReference type="EMBL" id="VDN51837.1"/>
    </source>
</evidence>
<dbReference type="WBParaSite" id="DME_0000754301-mRNA-1">
    <property type="protein sequence ID" value="DME_0000754301-mRNA-1"/>
    <property type="gene ID" value="DME_0000754301"/>
</dbReference>
<dbReference type="GO" id="GO:0000184">
    <property type="term" value="P:nuclear-transcribed mRNA catabolic process, nonsense-mediated decay"/>
    <property type="evidence" value="ECO:0007669"/>
    <property type="project" value="UniProtKB-KW"/>
</dbReference>
<dbReference type="GO" id="GO:0003729">
    <property type="term" value="F:mRNA binding"/>
    <property type="evidence" value="ECO:0007669"/>
    <property type="project" value="TreeGrafter"/>
</dbReference>
<dbReference type="Gene3D" id="6.10.140.2030">
    <property type="match status" value="1"/>
</dbReference>
<dbReference type="GO" id="GO:0031087">
    <property type="term" value="P:deadenylation-independent decapping of nuclear-transcribed mRNA"/>
    <property type="evidence" value="ECO:0007669"/>
    <property type="project" value="TreeGrafter"/>
</dbReference>
<dbReference type="PANTHER" id="PTHR16290">
    <property type="entry name" value="TRANSCRIPTION FACTOR SMIF DECAPPING ENZYME DCP1"/>
    <property type="match status" value="1"/>
</dbReference>
<dbReference type="GO" id="GO:0000932">
    <property type="term" value="C:P-body"/>
    <property type="evidence" value="ECO:0007669"/>
    <property type="project" value="TreeGrafter"/>
</dbReference>
<dbReference type="InterPro" id="IPR010334">
    <property type="entry name" value="Dcp1"/>
</dbReference>
<dbReference type="GO" id="GO:0000290">
    <property type="term" value="P:deadenylation-dependent decapping of nuclear-transcribed mRNA"/>
    <property type="evidence" value="ECO:0007669"/>
    <property type="project" value="InterPro"/>
</dbReference>